<sequence>MMTPEYDWWFFKRVNDNVPISSQENTRSIEETCK</sequence>
<proteinExistence type="predicted"/>
<name>A0A7J9D2G2_GOSGO</name>
<evidence type="ECO:0000313" key="2">
    <source>
        <dbReference type="Proteomes" id="UP000593579"/>
    </source>
</evidence>
<dbReference type="Proteomes" id="UP000593579">
    <property type="component" value="Unassembled WGS sequence"/>
</dbReference>
<organism evidence="1 2">
    <name type="scientific">Gossypium gossypioides</name>
    <name type="common">Mexican cotton</name>
    <name type="synonym">Selera gossypioides</name>
    <dbReference type="NCBI Taxonomy" id="34282"/>
    <lineage>
        <taxon>Eukaryota</taxon>
        <taxon>Viridiplantae</taxon>
        <taxon>Streptophyta</taxon>
        <taxon>Embryophyta</taxon>
        <taxon>Tracheophyta</taxon>
        <taxon>Spermatophyta</taxon>
        <taxon>Magnoliopsida</taxon>
        <taxon>eudicotyledons</taxon>
        <taxon>Gunneridae</taxon>
        <taxon>Pentapetalae</taxon>
        <taxon>rosids</taxon>
        <taxon>malvids</taxon>
        <taxon>Malvales</taxon>
        <taxon>Malvaceae</taxon>
        <taxon>Malvoideae</taxon>
        <taxon>Gossypium</taxon>
    </lineage>
</organism>
<protein>
    <submittedName>
        <fullName evidence="1">Uncharacterized protein</fullName>
    </submittedName>
</protein>
<keyword evidence="2" id="KW-1185">Reference proteome</keyword>
<accession>A0A7J9D2G2</accession>
<gene>
    <name evidence="1" type="ORF">Gogos_021712</name>
</gene>
<dbReference type="OrthoDB" id="1013138at2759"/>
<evidence type="ECO:0000313" key="1">
    <source>
        <dbReference type="EMBL" id="MBA0754788.1"/>
    </source>
</evidence>
<reference evidence="1 2" key="1">
    <citation type="journal article" date="2019" name="Genome Biol. Evol.">
        <title>Insights into the evolution of the New World diploid cottons (Gossypium, subgenus Houzingenia) based on genome sequencing.</title>
        <authorList>
            <person name="Grover C.E."/>
            <person name="Arick M.A. 2nd"/>
            <person name="Thrash A."/>
            <person name="Conover J.L."/>
            <person name="Sanders W.S."/>
            <person name="Peterson D.G."/>
            <person name="Frelichowski J.E."/>
            <person name="Scheffler J.A."/>
            <person name="Scheffler B.E."/>
            <person name="Wendel J.F."/>
        </authorList>
    </citation>
    <scope>NUCLEOTIDE SEQUENCE [LARGE SCALE GENOMIC DNA]</scope>
    <source>
        <strain evidence="1">5</strain>
        <tissue evidence="1">Leaf</tissue>
    </source>
</reference>
<dbReference type="EMBL" id="JABEZY010263992">
    <property type="protein sequence ID" value="MBA0754788.1"/>
    <property type="molecule type" value="Genomic_DNA"/>
</dbReference>
<comment type="caution">
    <text evidence="1">The sequence shown here is derived from an EMBL/GenBank/DDBJ whole genome shotgun (WGS) entry which is preliminary data.</text>
</comment>
<dbReference type="AlphaFoldDB" id="A0A7J9D2G2"/>